<feature type="transmembrane region" description="Helical" evidence="1">
    <location>
        <begin position="63"/>
        <end position="82"/>
    </location>
</feature>
<dbReference type="STRING" id="1802391.A3D72_00525"/>
<keyword evidence="1" id="KW-0472">Membrane</keyword>
<name>A0A1F7U4C3_9BACT</name>
<evidence type="ECO:0000313" key="3">
    <source>
        <dbReference type="Proteomes" id="UP000176303"/>
    </source>
</evidence>
<dbReference type="Proteomes" id="UP000176303">
    <property type="component" value="Unassembled WGS sequence"/>
</dbReference>
<protein>
    <submittedName>
        <fullName evidence="2">Uncharacterized protein</fullName>
    </submittedName>
</protein>
<keyword evidence="1" id="KW-0812">Transmembrane</keyword>
<gene>
    <name evidence="2" type="ORF">A3D72_00525</name>
</gene>
<evidence type="ECO:0000313" key="2">
    <source>
        <dbReference type="EMBL" id="OGL72708.1"/>
    </source>
</evidence>
<keyword evidence="1" id="KW-1133">Transmembrane helix</keyword>
<comment type="caution">
    <text evidence="2">The sequence shown here is derived from an EMBL/GenBank/DDBJ whole genome shotgun (WGS) entry which is preliminary data.</text>
</comment>
<evidence type="ECO:0000256" key="1">
    <source>
        <dbReference type="SAM" id="Phobius"/>
    </source>
</evidence>
<organism evidence="2 3">
    <name type="scientific">Candidatus Uhrbacteria bacterium RIFCSPHIGHO2_02_FULL_57_19</name>
    <dbReference type="NCBI Taxonomy" id="1802391"/>
    <lineage>
        <taxon>Bacteria</taxon>
        <taxon>Candidatus Uhriibacteriota</taxon>
    </lineage>
</organism>
<dbReference type="EMBL" id="MGDZ01000053">
    <property type="protein sequence ID" value="OGL72708.1"/>
    <property type="molecule type" value="Genomic_DNA"/>
</dbReference>
<dbReference type="AlphaFoldDB" id="A0A1F7U4C3"/>
<sequence>MTDCQNRFEDLDLDASDPALGRIARVLRSSPEIPDEDIRKSRIAAALAAASALNQNTSMKLPFLKYVFTAGGVAVVILAIIVSSRTPGAPILGTGSPTVATKLGFGKLPGLSAAEVAPEAAALGGTLSKSLAAGDAAVSAPGSAGSGVASMIAPSLPSPESPVPSPDEMRCLLPEGCPEKPIPPEYLPPRVIYEWKGSSLPEIPAELAVFRALPFAFASEISRTVLDRISGGNLFQGDLSILNFTLRDAEYTWSFDAGSGSVSFWPNDSGPVYALKGQTEPAAGVETTSVAPDRAMIFPPPSPSPSAPSIPDDEAIRIANDFLSSRGIDLGKYGAPQVQKYPYWDCRSGPCPLAAEIGGVTADESAYPIWYQPETTVWYPGKIDGWELADWQGQPQQATTIAIDGATKKVRNGSILILPAFESSLYSTISAQDALERALRGGLNAYGETPDIYPPEVETKRPVVRITLTEAKLAYFQKISYDAGGSATFYLPVVAFTGTITDQYGNASPWGTLVPALASDSFRE</sequence>
<reference evidence="2 3" key="1">
    <citation type="journal article" date="2016" name="Nat. Commun.">
        <title>Thousands of microbial genomes shed light on interconnected biogeochemical processes in an aquifer system.</title>
        <authorList>
            <person name="Anantharaman K."/>
            <person name="Brown C.T."/>
            <person name="Hug L.A."/>
            <person name="Sharon I."/>
            <person name="Castelle C.J."/>
            <person name="Probst A.J."/>
            <person name="Thomas B.C."/>
            <person name="Singh A."/>
            <person name="Wilkins M.J."/>
            <person name="Karaoz U."/>
            <person name="Brodie E.L."/>
            <person name="Williams K.H."/>
            <person name="Hubbard S.S."/>
            <person name="Banfield J.F."/>
        </authorList>
    </citation>
    <scope>NUCLEOTIDE SEQUENCE [LARGE SCALE GENOMIC DNA]</scope>
</reference>
<accession>A0A1F7U4C3</accession>
<proteinExistence type="predicted"/>